<dbReference type="PROSITE" id="PS00036">
    <property type="entry name" value="BZIP_BASIC"/>
    <property type="match status" value="1"/>
</dbReference>
<dbReference type="SMART" id="SM00338">
    <property type="entry name" value="BRLZ"/>
    <property type="match status" value="1"/>
</dbReference>
<reference evidence="7" key="1">
    <citation type="submission" date="2021-01" db="EMBL/GenBank/DDBJ databases">
        <authorList>
            <person name="Corre E."/>
            <person name="Pelletier E."/>
            <person name="Niang G."/>
            <person name="Scheremetjew M."/>
            <person name="Finn R."/>
            <person name="Kale V."/>
            <person name="Holt S."/>
            <person name="Cochrane G."/>
            <person name="Meng A."/>
            <person name="Brown T."/>
            <person name="Cohen L."/>
        </authorList>
    </citation>
    <scope>NUCLEOTIDE SEQUENCE</scope>
    <source>
        <strain evidence="7">CCMP219</strain>
    </source>
</reference>
<evidence type="ECO:0000256" key="4">
    <source>
        <dbReference type="ARBA" id="ARBA00023242"/>
    </source>
</evidence>
<feature type="compositionally biased region" description="Acidic residues" evidence="5">
    <location>
        <begin position="165"/>
        <end position="174"/>
    </location>
</feature>
<dbReference type="InterPro" id="IPR004827">
    <property type="entry name" value="bZIP"/>
</dbReference>
<protein>
    <recommendedName>
        <fullName evidence="6">BZIP domain-containing protein</fullName>
    </recommendedName>
</protein>
<gene>
    <name evidence="7" type="ORF">CEUR00632_LOCUS15073</name>
</gene>
<keyword evidence="4" id="KW-0539">Nucleus</keyword>
<dbReference type="GO" id="GO:0003700">
    <property type="term" value="F:DNA-binding transcription factor activity"/>
    <property type="evidence" value="ECO:0007669"/>
    <property type="project" value="InterPro"/>
</dbReference>
<dbReference type="EMBL" id="HBEC01032517">
    <property type="protein sequence ID" value="CAD8299475.1"/>
    <property type="molecule type" value="Transcribed_RNA"/>
</dbReference>
<evidence type="ECO:0000256" key="5">
    <source>
        <dbReference type="SAM" id="MobiDB-lite"/>
    </source>
</evidence>
<dbReference type="GO" id="GO:0003677">
    <property type="term" value="F:DNA binding"/>
    <property type="evidence" value="ECO:0007669"/>
    <property type="project" value="UniProtKB-KW"/>
</dbReference>
<dbReference type="PANTHER" id="PTHR45764:SF38">
    <property type="entry name" value="BZIP TRANSCRIPTION FACTOR 44"/>
    <property type="match status" value="1"/>
</dbReference>
<evidence type="ECO:0000313" key="7">
    <source>
        <dbReference type="EMBL" id="CAD8299475.1"/>
    </source>
</evidence>
<feature type="domain" description="BZIP" evidence="6">
    <location>
        <begin position="180"/>
        <end position="243"/>
    </location>
</feature>
<keyword evidence="1" id="KW-0805">Transcription regulation</keyword>
<accession>A0A7R9Z0L9</accession>
<dbReference type="PROSITE" id="PS50217">
    <property type="entry name" value="BZIP"/>
    <property type="match status" value="1"/>
</dbReference>
<evidence type="ECO:0000256" key="3">
    <source>
        <dbReference type="ARBA" id="ARBA00023163"/>
    </source>
</evidence>
<dbReference type="Gene3D" id="1.20.5.170">
    <property type="match status" value="1"/>
</dbReference>
<feature type="region of interest" description="Disordered" evidence="5">
    <location>
        <begin position="82"/>
        <end position="202"/>
    </location>
</feature>
<organism evidence="7">
    <name type="scientific">Chlamydomonas euryale</name>
    <dbReference type="NCBI Taxonomy" id="1486919"/>
    <lineage>
        <taxon>Eukaryota</taxon>
        <taxon>Viridiplantae</taxon>
        <taxon>Chlorophyta</taxon>
        <taxon>core chlorophytes</taxon>
        <taxon>Chlorophyceae</taxon>
        <taxon>CS clade</taxon>
        <taxon>Chlamydomonadales</taxon>
        <taxon>Chlamydomonadaceae</taxon>
        <taxon>Chlamydomonas</taxon>
    </lineage>
</organism>
<dbReference type="Pfam" id="PF00170">
    <property type="entry name" value="bZIP_1"/>
    <property type="match status" value="1"/>
</dbReference>
<keyword evidence="3" id="KW-0804">Transcription</keyword>
<dbReference type="PANTHER" id="PTHR45764">
    <property type="entry name" value="BZIP TRANSCRIPTION FACTOR 44"/>
    <property type="match status" value="1"/>
</dbReference>
<evidence type="ECO:0000256" key="2">
    <source>
        <dbReference type="ARBA" id="ARBA00023125"/>
    </source>
</evidence>
<proteinExistence type="predicted"/>
<dbReference type="SUPFAM" id="SSF57959">
    <property type="entry name" value="Leucine zipper domain"/>
    <property type="match status" value="1"/>
</dbReference>
<name>A0A7R9Z0L9_9CHLO</name>
<feature type="compositionally biased region" description="Low complexity" evidence="5">
    <location>
        <begin position="118"/>
        <end position="134"/>
    </location>
</feature>
<sequence length="268" mass="28256">MGSETATGTGGLWRPVAGFPRTDSESAFQEFLKKIPSNQNLASLASGGLEAGGALGSGLQAASLGIPRVSSFDLLRNLGSTKAEAKPAAQGIGLTDLGSTPVGVAPLLPGGTPPLSMGTSASPAGPSGPGSRPALTARAGGSAAPQARGSRSTSAGARVTRSEPTESDGSDDDPNDGKKEQRKARRMLSNRESARRSRRRKQEHLQLLENEISALVEEQQAWNDKRAAAERRMSTVREEGQRLREENARLRDELQFLRSEFKASGREV</sequence>
<evidence type="ECO:0000256" key="1">
    <source>
        <dbReference type="ARBA" id="ARBA00023015"/>
    </source>
</evidence>
<keyword evidence="2" id="KW-0238">DNA-binding</keyword>
<dbReference type="AlphaFoldDB" id="A0A7R9Z0L9"/>
<dbReference type="InterPro" id="IPR046347">
    <property type="entry name" value="bZIP_sf"/>
</dbReference>
<evidence type="ECO:0000259" key="6">
    <source>
        <dbReference type="PROSITE" id="PS50217"/>
    </source>
</evidence>